<evidence type="ECO:0000313" key="2">
    <source>
        <dbReference type="EMBL" id="NUQ88623.1"/>
    </source>
</evidence>
<organism evidence="2 3">
    <name type="scientific">Glycomyces artemisiae</name>
    <dbReference type="NCBI Taxonomy" id="1076443"/>
    <lineage>
        <taxon>Bacteria</taxon>
        <taxon>Bacillati</taxon>
        <taxon>Actinomycetota</taxon>
        <taxon>Actinomycetes</taxon>
        <taxon>Glycomycetales</taxon>
        <taxon>Glycomycetaceae</taxon>
        <taxon>Glycomyces</taxon>
    </lineage>
</organism>
<dbReference type="Proteomes" id="UP000574690">
    <property type="component" value="Unassembled WGS sequence"/>
</dbReference>
<accession>A0A850C9N4</accession>
<feature type="region of interest" description="Disordered" evidence="1">
    <location>
        <begin position="47"/>
        <end position="97"/>
    </location>
</feature>
<gene>
    <name evidence="2" type="ORF">HOQ43_09200</name>
</gene>
<comment type="caution">
    <text evidence="2">The sequence shown here is derived from an EMBL/GenBank/DDBJ whole genome shotgun (WGS) entry which is preliminary data.</text>
</comment>
<reference evidence="2 3" key="1">
    <citation type="submission" date="2020-05" db="EMBL/GenBank/DDBJ databases">
        <title>DNA-SIP metagenomic assembled genomes.</title>
        <authorList>
            <person name="Yu J."/>
        </authorList>
    </citation>
    <scope>NUCLEOTIDE SEQUENCE [LARGE SCALE GENOMIC DNA]</scope>
    <source>
        <strain evidence="2">Bin5.27</strain>
    </source>
</reference>
<dbReference type="EMBL" id="JABFXE010000383">
    <property type="protein sequence ID" value="NUQ88623.1"/>
    <property type="molecule type" value="Genomic_DNA"/>
</dbReference>
<name>A0A850C9N4_9ACTN</name>
<dbReference type="AlphaFoldDB" id="A0A850C9N4"/>
<evidence type="ECO:0000256" key="1">
    <source>
        <dbReference type="SAM" id="MobiDB-lite"/>
    </source>
</evidence>
<sequence>MAQPRRDRRRRTVMDTRTSRTRRIANAAGLLTGGLLLAALTACGAGGSGSGDETSATASPTVSPTAATTEESTVPDETSIPDLDPTMGDTSKPGADSVTTISGTVEAGVESGCLVLTYEGTVYGIFGSYDSSVVYAGAQVTLHGTVDAGMMSTCQQGTPFVVQEAETAD</sequence>
<feature type="compositionally biased region" description="Low complexity" evidence="1">
    <location>
        <begin position="51"/>
        <end position="72"/>
    </location>
</feature>
<proteinExistence type="predicted"/>
<protein>
    <submittedName>
        <fullName evidence="2">Uncharacterized protein</fullName>
    </submittedName>
</protein>
<evidence type="ECO:0000313" key="3">
    <source>
        <dbReference type="Proteomes" id="UP000574690"/>
    </source>
</evidence>